<organism evidence="1 2">
    <name type="scientific">Lentzea flava</name>
    <dbReference type="NCBI Taxonomy" id="103732"/>
    <lineage>
        <taxon>Bacteria</taxon>
        <taxon>Bacillati</taxon>
        <taxon>Actinomycetota</taxon>
        <taxon>Actinomycetes</taxon>
        <taxon>Pseudonocardiales</taxon>
        <taxon>Pseudonocardiaceae</taxon>
        <taxon>Lentzea</taxon>
    </lineage>
</organism>
<evidence type="ECO:0000313" key="2">
    <source>
        <dbReference type="Proteomes" id="UP000649573"/>
    </source>
</evidence>
<accession>A0ABQ2V9V2</accession>
<proteinExistence type="predicted"/>
<name>A0ABQ2V9V2_9PSEU</name>
<reference evidence="2" key="1">
    <citation type="journal article" date="2019" name="Int. J. Syst. Evol. Microbiol.">
        <title>The Global Catalogue of Microorganisms (GCM) 10K type strain sequencing project: providing services to taxonomists for standard genome sequencing and annotation.</title>
        <authorList>
            <consortium name="The Broad Institute Genomics Platform"/>
            <consortium name="The Broad Institute Genome Sequencing Center for Infectious Disease"/>
            <person name="Wu L."/>
            <person name="Ma J."/>
        </authorList>
    </citation>
    <scope>NUCLEOTIDE SEQUENCE [LARGE SCALE GENOMIC DNA]</scope>
    <source>
        <strain evidence="2">JCM 3296</strain>
    </source>
</reference>
<evidence type="ECO:0000313" key="1">
    <source>
        <dbReference type="EMBL" id="GGU71775.1"/>
    </source>
</evidence>
<keyword evidence="2" id="KW-1185">Reference proteome</keyword>
<dbReference type="EMBL" id="BMRE01000050">
    <property type="protein sequence ID" value="GGU71775.1"/>
    <property type="molecule type" value="Genomic_DNA"/>
</dbReference>
<dbReference type="Proteomes" id="UP000649573">
    <property type="component" value="Unassembled WGS sequence"/>
</dbReference>
<gene>
    <name evidence="1" type="ORF">GCM10010178_74250</name>
</gene>
<comment type="caution">
    <text evidence="1">The sequence shown here is derived from an EMBL/GenBank/DDBJ whole genome shotgun (WGS) entry which is preliminary data.</text>
</comment>
<dbReference type="RefSeq" id="WP_189258447.1">
    <property type="nucleotide sequence ID" value="NZ_BMRE01000050.1"/>
</dbReference>
<sequence length="81" mass="8709">MPGALSDDRQRLLSGMADQPQLMTCPVHWVRHSSTPVTGIDCGIRLLTRVSATLTSPTGLVRVHQMNASQASLGDELSQPL</sequence>
<protein>
    <submittedName>
        <fullName evidence="1">Uncharacterized protein</fullName>
    </submittedName>
</protein>